<keyword evidence="7" id="KW-0238">DNA-binding</keyword>
<keyword evidence="8" id="KW-0804">Transcription</keyword>
<sequence length="599" mass="67902">MAPRRKCPVCGSKQWHKDSSSGLVACSEGHVIQASATSCHLARNFRNESGETQDLGNYTMRKRILKSGRKKSARQSRADPKLYHGERARFHYYQCLQLVLRKQIAALIALWDLPPEFETVCRDIWGLHLTLLPRPPPAEPYHHMREQRGSDSDTGDTKPSLDNPKESRSDDDDPQSSSSSSEEEDPELAELLRENSELSSSDEEKDHTSQKQGVQSNYRFVSAYDRPVNCIAVLVVACWTMRLPVMYKDFIDVIESYELPYLDFLRLLSSDMTCHLTKHAVRALSPHFAPSTLYIHRFASRLAKLMYANYGVFTPGLNASPVLWRVVQQCLGGTPTLYGLAKRLGYILSLPLTLHHSLSPTLRRIAPDDPDIHMYDNIPPELALVATAIVVLKLVYGLDGKLRLPRDVKDPASALPEVRGYLSAFRIMGEADDRHNEKRFSSKVSMPTGDMDLATIDEFLDFCERVLIKSQRGESDQQILDNYFPLSTESGGARLEAIAPHSIIGGLSATKINVGETTVLQPGESYTIYHSRDVLGNLPEEQALIITRSAKWVGVSDDYLCEVVERFERRLRRWYYKERRREKEKEESEGERLFDGVKD</sequence>
<dbReference type="GO" id="GO:0042790">
    <property type="term" value="P:nucleolar large rRNA transcription by RNA polymerase I"/>
    <property type="evidence" value="ECO:0007669"/>
    <property type="project" value="TreeGrafter"/>
</dbReference>
<dbReference type="GO" id="GO:0001164">
    <property type="term" value="F:RNA polymerase I core promoter sequence-specific DNA binding"/>
    <property type="evidence" value="ECO:0007669"/>
    <property type="project" value="InterPro"/>
</dbReference>
<dbReference type="AlphaFoldDB" id="A0A9P7DZ12"/>
<evidence type="ECO:0000313" key="14">
    <source>
        <dbReference type="Proteomes" id="UP000719766"/>
    </source>
</evidence>
<keyword evidence="4" id="KW-0863">Zinc-finger</keyword>
<evidence type="ECO:0000256" key="9">
    <source>
        <dbReference type="ARBA" id="ARBA00023242"/>
    </source>
</evidence>
<evidence type="ECO:0000256" key="4">
    <source>
        <dbReference type="ARBA" id="ARBA00022771"/>
    </source>
</evidence>
<dbReference type="InterPro" id="IPR048540">
    <property type="entry name" value="Rrn7_cyclin_N"/>
</dbReference>
<evidence type="ECO:0000256" key="10">
    <source>
        <dbReference type="SAM" id="MobiDB-lite"/>
    </source>
</evidence>
<dbReference type="Pfam" id="PF20645">
    <property type="entry name" value="Rrn7_cyclin_C"/>
    <property type="match status" value="1"/>
</dbReference>
<dbReference type="Pfam" id="PF20644">
    <property type="entry name" value="Rrn7_cyclin_N"/>
    <property type="match status" value="1"/>
</dbReference>
<name>A0A9P7DZ12_9AGAM</name>
<dbReference type="RefSeq" id="XP_041167201.1">
    <property type="nucleotide sequence ID" value="XM_041299302.1"/>
</dbReference>
<comment type="caution">
    <text evidence="13">The sequence shown here is derived from an EMBL/GenBank/DDBJ whole genome shotgun (WGS) entry which is preliminary data.</text>
</comment>
<dbReference type="PANTHER" id="PTHR31576">
    <property type="entry name" value="TATA BOX-BINDING PROTEIN-ASSOCIATED FACTOR RNA POLYMERASE I SUBUNIT B"/>
    <property type="match status" value="1"/>
</dbReference>
<dbReference type="GO" id="GO:0008270">
    <property type="term" value="F:zinc ion binding"/>
    <property type="evidence" value="ECO:0007669"/>
    <property type="project" value="UniProtKB-KW"/>
</dbReference>
<dbReference type="Proteomes" id="UP000719766">
    <property type="component" value="Unassembled WGS sequence"/>
</dbReference>
<dbReference type="OrthoDB" id="428577at2759"/>
<dbReference type="GO" id="GO:0070860">
    <property type="term" value="C:RNA polymerase I core factor complex"/>
    <property type="evidence" value="ECO:0007669"/>
    <property type="project" value="InterPro"/>
</dbReference>
<evidence type="ECO:0000256" key="1">
    <source>
        <dbReference type="ARBA" id="ARBA00004604"/>
    </source>
</evidence>
<feature type="region of interest" description="Disordered" evidence="10">
    <location>
        <begin position="138"/>
        <end position="212"/>
    </location>
</feature>
<dbReference type="PANTHER" id="PTHR31576:SF2">
    <property type="entry name" value="TATA BOX-BINDING PROTEIN-ASSOCIATED FACTOR RNA POLYMERASE I SUBUNIT B"/>
    <property type="match status" value="1"/>
</dbReference>
<feature type="domain" description="Rrn7/TAF1B C-terminal cyclin" evidence="12">
    <location>
        <begin position="290"/>
        <end position="465"/>
    </location>
</feature>
<evidence type="ECO:0000256" key="5">
    <source>
        <dbReference type="ARBA" id="ARBA00022833"/>
    </source>
</evidence>
<proteinExistence type="inferred from homology"/>
<evidence type="ECO:0000256" key="8">
    <source>
        <dbReference type="ARBA" id="ARBA00023163"/>
    </source>
</evidence>
<keyword evidence="9" id="KW-0539">Nucleus</keyword>
<keyword evidence="6" id="KW-0805">Transcription regulation</keyword>
<evidence type="ECO:0000256" key="7">
    <source>
        <dbReference type="ARBA" id="ARBA00023125"/>
    </source>
</evidence>
<feature type="domain" description="Rrn7/TAF1B N-terminal cyclin" evidence="11">
    <location>
        <begin position="96"/>
        <end position="268"/>
    </location>
</feature>
<evidence type="ECO:0008006" key="15">
    <source>
        <dbReference type="Google" id="ProtNLM"/>
    </source>
</evidence>
<organism evidence="13 14">
    <name type="scientific">Suillus plorans</name>
    <dbReference type="NCBI Taxonomy" id="116603"/>
    <lineage>
        <taxon>Eukaryota</taxon>
        <taxon>Fungi</taxon>
        <taxon>Dikarya</taxon>
        <taxon>Basidiomycota</taxon>
        <taxon>Agaricomycotina</taxon>
        <taxon>Agaricomycetes</taxon>
        <taxon>Agaricomycetidae</taxon>
        <taxon>Boletales</taxon>
        <taxon>Suillineae</taxon>
        <taxon>Suillaceae</taxon>
        <taxon>Suillus</taxon>
    </lineage>
</organism>
<evidence type="ECO:0000256" key="3">
    <source>
        <dbReference type="ARBA" id="ARBA00022723"/>
    </source>
</evidence>
<dbReference type="GeneID" id="64593066"/>
<evidence type="ECO:0000313" key="13">
    <source>
        <dbReference type="EMBL" id="KAG1806730.1"/>
    </source>
</evidence>
<feature type="compositionally biased region" description="Basic and acidic residues" evidence="10">
    <location>
        <begin position="190"/>
        <end position="209"/>
    </location>
</feature>
<dbReference type="EMBL" id="JABBWE010000002">
    <property type="protein sequence ID" value="KAG1806730.1"/>
    <property type="molecule type" value="Genomic_DNA"/>
</dbReference>
<protein>
    <recommendedName>
        <fullName evidence="15">RRN7-type domain-containing protein</fullName>
    </recommendedName>
</protein>
<dbReference type="InterPro" id="IPR033599">
    <property type="entry name" value="TAF1B/Rrn7"/>
</dbReference>
<keyword evidence="3" id="KW-0479">Metal-binding</keyword>
<evidence type="ECO:0000259" key="11">
    <source>
        <dbReference type="Pfam" id="PF20644"/>
    </source>
</evidence>
<dbReference type="InterPro" id="IPR048538">
    <property type="entry name" value="Rrn7_cyclin_C"/>
</dbReference>
<accession>A0A9P7DZ12</accession>
<comment type="subcellular location">
    <subcellularLocation>
        <location evidence="1">Nucleus</location>
        <location evidence="1">Nucleolus</location>
    </subcellularLocation>
</comment>
<keyword evidence="14" id="KW-1185">Reference proteome</keyword>
<gene>
    <name evidence="13" type="ORF">HD556DRAFT_1282426</name>
</gene>
<comment type="similarity">
    <text evidence="2">Belongs to the RRN7/TAF1B family.</text>
</comment>
<feature type="compositionally biased region" description="Basic and acidic residues" evidence="10">
    <location>
        <begin position="140"/>
        <end position="151"/>
    </location>
</feature>
<feature type="region of interest" description="Disordered" evidence="10">
    <location>
        <begin position="579"/>
        <end position="599"/>
    </location>
</feature>
<keyword evidence="5" id="KW-0862">Zinc</keyword>
<reference evidence="13" key="1">
    <citation type="journal article" date="2020" name="New Phytol.">
        <title>Comparative genomics reveals dynamic genome evolution in host specialist ectomycorrhizal fungi.</title>
        <authorList>
            <person name="Lofgren L.A."/>
            <person name="Nguyen N.H."/>
            <person name="Vilgalys R."/>
            <person name="Ruytinx J."/>
            <person name="Liao H.L."/>
            <person name="Branco S."/>
            <person name="Kuo A."/>
            <person name="LaButti K."/>
            <person name="Lipzen A."/>
            <person name="Andreopoulos W."/>
            <person name="Pangilinan J."/>
            <person name="Riley R."/>
            <person name="Hundley H."/>
            <person name="Na H."/>
            <person name="Barry K."/>
            <person name="Grigoriev I.V."/>
            <person name="Stajich J.E."/>
            <person name="Kennedy P.G."/>
        </authorList>
    </citation>
    <scope>NUCLEOTIDE SEQUENCE</scope>
    <source>
        <strain evidence="13">S12</strain>
    </source>
</reference>
<evidence type="ECO:0000256" key="6">
    <source>
        <dbReference type="ARBA" id="ARBA00023015"/>
    </source>
</evidence>
<evidence type="ECO:0000256" key="2">
    <source>
        <dbReference type="ARBA" id="ARBA00006899"/>
    </source>
</evidence>
<evidence type="ECO:0000259" key="12">
    <source>
        <dbReference type="Pfam" id="PF20645"/>
    </source>
</evidence>